<comment type="caution">
    <text evidence="2">The sequence shown here is derived from an EMBL/GenBank/DDBJ whole genome shotgun (WGS) entry which is preliminary data.</text>
</comment>
<proteinExistence type="predicted"/>
<dbReference type="Proteomes" id="UP000574390">
    <property type="component" value="Unassembled WGS sequence"/>
</dbReference>
<dbReference type="AlphaFoldDB" id="A0A7J6UCS2"/>
<feature type="compositionally biased region" description="Basic residues" evidence="1">
    <location>
        <begin position="9"/>
        <end position="25"/>
    </location>
</feature>
<gene>
    <name evidence="2" type="ORF">FOZ62_014480</name>
</gene>
<evidence type="ECO:0000256" key="1">
    <source>
        <dbReference type="SAM" id="MobiDB-lite"/>
    </source>
</evidence>
<evidence type="ECO:0000313" key="2">
    <source>
        <dbReference type="EMBL" id="KAF4754928.1"/>
    </source>
</evidence>
<sequence>MPSRCTCARSRHAVSRPRGSRRHPIPTRSGHHCDPATREQAQPDTGRSVRTYHDGPSSVIEGGEGEDGVPQISPSEIFHARLEMLASQREAHAVGRTIHSIVLLLMEESLGGTSELYVQPNPLYSTASTTRFS</sequence>
<feature type="region of interest" description="Disordered" evidence="1">
    <location>
        <begin position="1"/>
        <end position="72"/>
    </location>
</feature>
<dbReference type="EMBL" id="JABANM010001060">
    <property type="protein sequence ID" value="KAF4754928.1"/>
    <property type="molecule type" value="Genomic_DNA"/>
</dbReference>
<organism evidence="2 3">
    <name type="scientific">Perkinsus olseni</name>
    <name type="common">Perkinsus atlanticus</name>
    <dbReference type="NCBI Taxonomy" id="32597"/>
    <lineage>
        <taxon>Eukaryota</taxon>
        <taxon>Sar</taxon>
        <taxon>Alveolata</taxon>
        <taxon>Perkinsozoa</taxon>
        <taxon>Perkinsea</taxon>
        <taxon>Perkinsida</taxon>
        <taxon>Perkinsidae</taxon>
        <taxon>Perkinsus</taxon>
    </lineage>
</organism>
<accession>A0A7J6UCS2</accession>
<feature type="non-terminal residue" evidence="2">
    <location>
        <position position="1"/>
    </location>
</feature>
<name>A0A7J6UCS2_PEROL</name>
<reference evidence="2 3" key="1">
    <citation type="submission" date="2020-04" db="EMBL/GenBank/DDBJ databases">
        <title>Perkinsus olseni comparative genomics.</title>
        <authorList>
            <person name="Bogema D.R."/>
        </authorList>
    </citation>
    <scope>NUCLEOTIDE SEQUENCE [LARGE SCALE GENOMIC DNA]</scope>
    <source>
        <strain evidence="2">ATCC PRA-205</strain>
    </source>
</reference>
<evidence type="ECO:0000313" key="3">
    <source>
        <dbReference type="Proteomes" id="UP000574390"/>
    </source>
</evidence>
<protein>
    <submittedName>
        <fullName evidence="2">Uncharacterized protein</fullName>
    </submittedName>
</protein>